<keyword evidence="11" id="KW-1185">Reference proteome</keyword>
<keyword evidence="3" id="KW-1003">Cell membrane</keyword>
<comment type="similarity">
    <text evidence="2">Belongs to the UPF0702 family.</text>
</comment>
<evidence type="ECO:0000313" key="10">
    <source>
        <dbReference type="EMBL" id="MDN7242016.1"/>
    </source>
</evidence>
<keyword evidence="5 7" id="KW-1133">Transmembrane helix</keyword>
<accession>A0ABT8N2A1</accession>
<dbReference type="PANTHER" id="PTHR34582">
    <property type="entry name" value="UPF0702 TRANSMEMBRANE PROTEIN YCAP"/>
    <property type="match status" value="1"/>
</dbReference>
<feature type="domain" description="YetF C-terminal" evidence="8">
    <location>
        <begin position="81"/>
        <end position="214"/>
    </location>
</feature>
<name>A0ABT8N2A1_9BACL</name>
<proteinExistence type="inferred from homology"/>
<feature type="domain" description="YetF-like N-terminal transmembrane" evidence="9">
    <location>
        <begin position="3"/>
        <end position="77"/>
    </location>
</feature>
<evidence type="ECO:0000259" key="8">
    <source>
        <dbReference type="Pfam" id="PF04239"/>
    </source>
</evidence>
<dbReference type="Pfam" id="PF04239">
    <property type="entry name" value="DUF421"/>
    <property type="match status" value="1"/>
</dbReference>
<evidence type="ECO:0000256" key="6">
    <source>
        <dbReference type="ARBA" id="ARBA00023136"/>
    </source>
</evidence>
<evidence type="ECO:0000313" key="11">
    <source>
        <dbReference type="Proteomes" id="UP001172055"/>
    </source>
</evidence>
<sequence length="237" mass="27623">MTYFNIGAKLFFGLIALLIVTRLLGKKEISQLTPFDFIYSIVLGGLLEESIYEDKVTVFQLWFGIGLWGLLLFIIEKLSRKYDKIRVLLKGDSSILIHNGKLNLNEMKKNHLEMEQLRTMLRQQGVFSLREVKDLYLEPSGAISLKKFPEHSEVTPKMLNIQPKDEGLNFMFIDEGEVNEITLNYCGKNMAWLYEELGRKGYTKLKDILYAEWTENEGFYIKTYRENEHKETTTKGN</sequence>
<evidence type="ECO:0000256" key="3">
    <source>
        <dbReference type="ARBA" id="ARBA00022475"/>
    </source>
</evidence>
<gene>
    <name evidence="10" type="ORF">QWY14_09415</name>
</gene>
<comment type="subcellular location">
    <subcellularLocation>
        <location evidence="1">Cell membrane</location>
        <topology evidence="1">Multi-pass membrane protein</topology>
    </subcellularLocation>
</comment>
<dbReference type="InterPro" id="IPR023090">
    <property type="entry name" value="UPF0702_alpha/beta_dom_sf"/>
</dbReference>
<keyword evidence="6 7" id="KW-0472">Membrane</keyword>
<evidence type="ECO:0000256" key="1">
    <source>
        <dbReference type="ARBA" id="ARBA00004651"/>
    </source>
</evidence>
<feature type="transmembrane region" description="Helical" evidence="7">
    <location>
        <begin position="58"/>
        <end position="75"/>
    </location>
</feature>
<comment type="caution">
    <text evidence="10">The sequence shown here is derived from an EMBL/GenBank/DDBJ whole genome shotgun (WGS) entry which is preliminary data.</text>
</comment>
<dbReference type="Gene3D" id="3.30.240.20">
    <property type="entry name" value="bsu07140 like domains"/>
    <property type="match status" value="2"/>
</dbReference>
<evidence type="ECO:0000256" key="4">
    <source>
        <dbReference type="ARBA" id="ARBA00022692"/>
    </source>
</evidence>
<dbReference type="InterPro" id="IPR048454">
    <property type="entry name" value="YetF_N"/>
</dbReference>
<organism evidence="10 11">
    <name type="scientific">Planococcus shixiaomingii</name>
    <dbReference type="NCBI Taxonomy" id="3058393"/>
    <lineage>
        <taxon>Bacteria</taxon>
        <taxon>Bacillati</taxon>
        <taxon>Bacillota</taxon>
        <taxon>Bacilli</taxon>
        <taxon>Bacillales</taxon>
        <taxon>Caryophanaceae</taxon>
        <taxon>Planococcus</taxon>
    </lineage>
</organism>
<feature type="transmembrane region" description="Helical" evidence="7">
    <location>
        <begin position="6"/>
        <end position="25"/>
    </location>
</feature>
<evidence type="ECO:0000259" key="9">
    <source>
        <dbReference type="Pfam" id="PF20730"/>
    </source>
</evidence>
<evidence type="ECO:0000256" key="5">
    <source>
        <dbReference type="ARBA" id="ARBA00022989"/>
    </source>
</evidence>
<dbReference type="Pfam" id="PF20730">
    <property type="entry name" value="YetF_N"/>
    <property type="match status" value="1"/>
</dbReference>
<dbReference type="Proteomes" id="UP001172055">
    <property type="component" value="Unassembled WGS sequence"/>
</dbReference>
<evidence type="ECO:0000256" key="7">
    <source>
        <dbReference type="SAM" id="Phobius"/>
    </source>
</evidence>
<keyword evidence="4 7" id="KW-0812">Transmembrane</keyword>
<dbReference type="PANTHER" id="PTHR34582:SF5">
    <property type="entry name" value="UPF0702 TRANSMEMBRANE PROTEIN YETF"/>
    <property type="match status" value="1"/>
</dbReference>
<dbReference type="EMBL" id="JAUJWV010000001">
    <property type="protein sequence ID" value="MDN7242016.1"/>
    <property type="molecule type" value="Genomic_DNA"/>
</dbReference>
<protein>
    <submittedName>
        <fullName evidence="10">DUF421 domain-containing protein</fullName>
    </submittedName>
</protein>
<evidence type="ECO:0000256" key="2">
    <source>
        <dbReference type="ARBA" id="ARBA00006448"/>
    </source>
</evidence>
<reference evidence="10 11" key="1">
    <citation type="submission" date="2023-06" db="EMBL/GenBank/DDBJ databases">
        <title>Novel species in genus Planococcus.</title>
        <authorList>
            <person name="Ning S."/>
        </authorList>
    </citation>
    <scope>NUCLEOTIDE SEQUENCE [LARGE SCALE GENOMIC DNA]</scope>
    <source>
        <strain evidence="10 11">N028</strain>
    </source>
</reference>
<dbReference type="RefSeq" id="WP_301723558.1">
    <property type="nucleotide sequence ID" value="NZ_JAUJWV010000001.1"/>
</dbReference>
<dbReference type="InterPro" id="IPR007353">
    <property type="entry name" value="DUF421"/>
</dbReference>